<protein>
    <submittedName>
        <fullName evidence="7">Oligosaccharide flippase family protein</fullName>
    </submittedName>
</protein>
<comment type="subcellular location">
    <subcellularLocation>
        <location evidence="1">Cell membrane</location>
        <topology evidence="1">Multi-pass membrane protein</topology>
    </subcellularLocation>
</comment>
<feature type="transmembrane region" description="Helical" evidence="6">
    <location>
        <begin position="285"/>
        <end position="305"/>
    </location>
</feature>
<accession>A0ABW1RF10</accession>
<dbReference type="InterPro" id="IPR050833">
    <property type="entry name" value="Poly_Biosynth_Transport"/>
</dbReference>
<keyword evidence="3 6" id="KW-0812">Transmembrane</keyword>
<dbReference type="Proteomes" id="UP001596289">
    <property type="component" value="Unassembled WGS sequence"/>
</dbReference>
<sequence>MQNKQMKHVVNGAFILSLAALIAKILSAVYRVPFQNLVGNTGFYVYQQIYPLYGIGMTFALSGLPVFISKLIAEQTDLGWQRETLRRSAILLAGLSALIFIGLQFGAGGIAHAMGDRQLAPLIEAVAWMFLFMPWLALSRGYFQGRFVMVPTAISQVAEQLVRVAVILLAAVWAVRGHWSVYKMGTWAMSGATFGAIAASSVLLYFWWRRARTATMPPSKVPAPRYGELLRRFLAEGGSLCLFASLIVLLQLMDSFSVKNNLVVAGLGQAAAKSLKGVYDRGQPLVQLGLVLATGLSASLLPSLTRALQRRRHNEFYRQAVMMIRLSFTFSAAAAGGLIALMPGVNRLLFGNTQGDLALALYMLSIVLVALISSYSSVFQSLGEYRLPTLALLVGLAVKLAVNGWAVRRWQINGASSATVLALFVMFGLIWWRSRSYIQQALFRQQFLLKLMVCVGGMALVVGVFFHQLVQWLQPGRLATGGLVLVCIIIGGSLFLFLTRVLHLLTIREWLALPMGKQFLRRFNKKDN</sequence>
<evidence type="ECO:0000256" key="6">
    <source>
        <dbReference type="SAM" id="Phobius"/>
    </source>
</evidence>
<keyword evidence="2" id="KW-1003">Cell membrane</keyword>
<dbReference type="PANTHER" id="PTHR30250">
    <property type="entry name" value="PST FAMILY PREDICTED COLANIC ACID TRANSPORTER"/>
    <property type="match status" value="1"/>
</dbReference>
<organism evidence="7 8">
    <name type="scientific">Loigolactobacillus jiayinensis</name>
    <dbReference type="NCBI Taxonomy" id="2486016"/>
    <lineage>
        <taxon>Bacteria</taxon>
        <taxon>Bacillati</taxon>
        <taxon>Bacillota</taxon>
        <taxon>Bacilli</taxon>
        <taxon>Lactobacillales</taxon>
        <taxon>Lactobacillaceae</taxon>
        <taxon>Loigolactobacillus</taxon>
    </lineage>
</organism>
<feature type="transmembrane region" description="Helical" evidence="6">
    <location>
        <begin position="50"/>
        <end position="68"/>
    </location>
</feature>
<keyword evidence="8" id="KW-1185">Reference proteome</keyword>
<feature type="transmembrane region" description="Helical" evidence="6">
    <location>
        <begin position="187"/>
        <end position="208"/>
    </location>
</feature>
<feature type="transmembrane region" description="Helical" evidence="6">
    <location>
        <begin position="478"/>
        <end position="498"/>
    </location>
</feature>
<dbReference type="InterPro" id="IPR024923">
    <property type="entry name" value="PG_synth_SpoVB"/>
</dbReference>
<evidence type="ECO:0000256" key="5">
    <source>
        <dbReference type="ARBA" id="ARBA00023136"/>
    </source>
</evidence>
<name>A0ABW1RF10_9LACO</name>
<keyword evidence="4 6" id="KW-1133">Transmembrane helix</keyword>
<evidence type="ECO:0000256" key="3">
    <source>
        <dbReference type="ARBA" id="ARBA00022692"/>
    </source>
</evidence>
<proteinExistence type="predicted"/>
<evidence type="ECO:0000313" key="7">
    <source>
        <dbReference type="EMBL" id="MFC6171415.1"/>
    </source>
</evidence>
<feature type="transmembrane region" description="Helical" evidence="6">
    <location>
        <begin position="12"/>
        <end position="30"/>
    </location>
</feature>
<evidence type="ECO:0000256" key="2">
    <source>
        <dbReference type="ARBA" id="ARBA00022475"/>
    </source>
</evidence>
<feature type="transmembrane region" description="Helical" evidence="6">
    <location>
        <begin position="229"/>
        <end position="253"/>
    </location>
</feature>
<dbReference type="PANTHER" id="PTHR30250:SF29">
    <property type="entry name" value="POLYSACCHARIDE BIOSYNTHESIS PROTEIN C-TERMINAL DOMAIN-CONTAINING PROTEIN"/>
    <property type="match status" value="1"/>
</dbReference>
<feature type="transmembrane region" description="Helical" evidence="6">
    <location>
        <begin position="119"/>
        <end position="138"/>
    </location>
</feature>
<comment type="caution">
    <text evidence="7">The sequence shown here is derived from an EMBL/GenBank/DDBJ whole genome shotgun (WGS) entry which is preliminary data.</text>
</comment>
<feature type="transmembrane region" description="Helical" evidence="6">
    <location>
        <begin position="387"/>
        <end position="406"/>
    </location>
</feature>
<reference evidence="8" key="1">
    <citation type="journal article" date="2019" name="Int. J. Syst. Evol. Microbiol.">
        <title>The Global Catalogue of Microorganisms (GCM) 10K type strain sequencing project: providing services to taxonomists for standard genome sequencing and annotation.</title>
        <authorList>
            <consortium name="The Broad Institute Genomics Platform"/>
            <consortium name="The Broad Institute Genome Sequencing Center for Infectious Disease"/>
            <person name="Wu L."/>
            <person name="Ma J."/>
        </authorList>
    </citation>
    <scope>NUCLEOTIDE SEQUENCE [LARGE SCALE GENOMIC DNA]</scope>
    <source>
        <strain evidence="8">CCM 8904</strain>
    </source>
</reference>
<gene>
    <name evidence="7" type="ORF">ACFQGP_12720</name>
</gene>
<feature type="transmembrane region" description="Helical" evidence="6">
    <location>
        <begin position="412"/>
        <end position="432"/>
    </location>
</feature>
<feature type="transmembrane region" description="Helical" evidence="6">
    <location>
        <begin position="150"/>
        <end position="175"/>
    </location>
</feature>
<evidence type="ECO:0000256" key="4">
    <source>
        <dbReference type="ARBA" id="ARBA00022989"/>
    </source>
</evidence>
<dbReference type="RefSeq" id="WP_125551909.1">
    <property type="nucleotide sequence ID" value="NZ_JBHSSL010000109.1"/>
</dbReference>
<evidence type="ECO:0000313" key="8">
    <source>
        <dbReference type="Proteomes" id="UP001596289"/>
    </source>
</evidence>
<evidence type="ECO:0000256" key="1">
    <source>
        <dbReference type="ARBA" id="ARBA00004651"/>
    </source>
</evidence>
<dbReference type="EMBL" id="JBHSSL010000109">
    <property type="protein sequence ID" value="MFC6171415.1"/>
    <property type="molecule type" value="Genomic_DNA"/>
</dbReference>
<keyword evidence="5 6" id="KW-0472">Membrane</keyword>
<dbReference type="CDD" id="cd13124">
    <property type="entry name" value="MATE_SpoVB_like"/>
    <property type="match status" value="1"/>
</dbReference>
<feature type="transmembrane region" description="Helical" evidence="6">
    <location>
        <begin position="89"/>
        <end position="113"/>
    </location>
</feature>
<feature type="transmembrane region" description="Helical" evidence="6">
    <location>
        <begin position="326"/>
        <end position="345"/>
    </location>
</feature>
<feature type="transmembrane region" description="Helical" evidence="6">
    <location>
        <begin position="447"/>
        <end position="466"/>
    </location>
</feature>
<dbReference type="Pfam" id="PF01943">
    <property type="entry name" value="Polysacc_synt"/>
    <property type="match status" value="1"/>
</dbReference>
<feature type="transmembrane region" description="Helical" evidence="6">
    <location>
        <begin position="357"/>
        <end position="375"/>
    </location>
</feature>
<dbReference type="InterPro" id="IPR002797">
    <property type="entry name" value="Polysacc_synth"/>
</dbReference>